<feature type="chain" id="PRO_5004902024" description="Lcl C-terminal domain-containing protein" evidence="1">
    <location>
        <begin position="26"/>
        <end position="589"/>
    </location>
</feature>
<keyword evidence="1" id="KW-0732">Signal</keyword>
<dbReference type="OrthoDB" id="9815730at2"/>
<accession>W7R2W9</accession>
<evidence type="ECO:0000259" key="2">
    <source>
        <dbReference type="Pfam" id="PF07603"/>
    </source>
</evidence>
<dbReference type="SUPFAM" id="SSF49299">
    <property type="entry name" value="PKD domain"/>
    <property type="match status" value="1"/>
</dbReference>
<proteinExistence type="predicted"/>
<dbReference type="Gene3D" id="2.60.40.10">
    <property type="entry name" value="Immunoglobulins"/>
    <property type="match status" value="1"/>
</dbReference>
<dbReference type="STRING" id="1328313.DS2_02363"/>
<dbReference type="PANTHER" id="PTHR35812:SF1">
    <property type="entry name" value="LIPOPROTEIN"/>
    <property type="match status" value="1"/>
</dbReference>
<dbReference type="Pfam" id="PF22352">
    <property type="entry name" value="K319L-like_PKD"/>
    <property type="match status" value="1"/>
</dbReference>
<dbReference type="Proteomes" id="UP000019276">
    <property type="component" value="Unassembled WGS sequence"/>
</dbReference>
<dbReference type="AlphaFoldDB" id="W7R2W9"/>
<evidence type="ECO:0000256" key="1">
    <source>
        <dbReference type="SAM" id="SignalP"/>
    </source>
</evidence>
<evidence type="ECO:0000313" key="4">
    <source>
        <dbReference type="Proteomes" id="UP000019276"/>
    </source>
</evidence>
<reference evidence="3 4" key="1">
    <citation type="journal article" date="2014" name="Genome Announc.">
        <title>Draft Genome Sequence of the Agar-Degrading Bacterium Catenovulum sp. Strain DS-2, Isolated from Intestines of Haliotis diversicolor.</title>
        <authorList>
            <person name="Shan D."/>
            <person name="Li X."/>
            <person name="Gu Z."/>
            <person name="Wei G."/>
            <person name="Gao Z."/>
            <person name="Shao Z."/>
        </authorList>
    </citation>
    <scope>NUCLEOTIDE SEQUENCE [LARGE SCALE GENOMIC DNA]</scope>
    <source>
        <strain evidence="3 4">DS-2</strain>
    </source>
</reference>
<organism evidence="3 4">
    <name type="scientific">Catenovulum agarivorans DS-2</name>
    <dbReference type="NCBI Taxonomy" id="1328313"/>
    <lineage>
        <taxon>Bacteria</taxon>
        <taxon>Pseudomonadati</taxon>
        <taxon>Pseudomonadota</taxon>
        <taxon>Gammaproteobacteria</taxon>
        <taxon>Alteromonadales</taxon>
        <taxon>Alteromonadaceae</taxon>
        <taxon>Catenovulum</taxon>
    </lineage>
</organism>
<dbReference type="PATRIC" id="fig|1328313.3.peg.494"/>
<dbReference type="PANTHER" id="PTHR35812">
    <property type="entry name" value="LIPOPROTEIN"/>
    <property type="match status" value="1"/>
</dbReference>
<dbReference type="RefSeq" id="WP_035013008.1">
    <property type="nucleotide sequence ID" value="NZ_ARZY01000002.1"/>
</dbReference>
<dbReference type="InterPro" id="IPR013783">
    <property type="entry name" value="Ig-like_fold"/>
</dbReference>
<keyword evidence="4" id="KW-1185">Reference proteome</keyword>
<feature type="signal peptide" evidence="1">
    <location>
        <begin position="1"/>
        <end position="25"/>
    </location>
</feature>
<dbReference type="InterPro" id="IPR011460">
    <property type="entry name" value="Lcl_C"/>
</dbReference>
<sequence>MKMIKSQLCLLQAALILMVSCLLSSCSGSLSSDSNDSDEQQVLSVDIGSDFEIAIGTEPFTINSVVKGDKGPFVYNWRTQPANFAEEALSATDTASVDFEIPEELNTRTDVLLSLTVNDAAGNAVSDQIIITLKPVNTLPIINLTVDDIDKVVDSGQGFNFTASWVDAEDGENVASARILVQQLSGIALENLPVDGILVNFPLSDDASPVGAAVADGQFVNASSQSASIRFTLEVTDKTGGVETQSVDVEILPNAESAPVVNAGNNQVVYVGQQVTLSASTASTANTQYNWQQVDGEQPIELSASQNPIVQFSAPDVTSSTVFEFQVVVTNTATNRRNSDFVRVTVLPISAFDGINDTGITTCADGTGNELNCGLTNYPRQDAERGRDPAQINTGLEKAGSGELGFDFTLLDADGEEIFAGTPSCIRDNVTGLIWEIKTTTGLRAHTHTFTWFDESDLNGAIEGTETSTAASCFLGSNMNNCNTQEYISAVNTSGMCGGHDWRLPTVNELVSILNYGQVEDKLALGGDNTQLWPNHAKTSTAYWTSLSAVFGVADSTSPEAMSAWVVNLATGDERAILKSNVAHILLVR</sequence>
<dbReference type="PROSITE" id="PS51257">
    <property type="entry name" value="PROKAR_LIPOPROTEIN"/>
    <property type="match status" value="1"/>
</dbReference>
<comment type="caution">
    <text evidence="3">The sequence shown here is derived from an EMBL/GenBank/DDBJ whole genome shotgun (WGS) entry which is preliminary data.</text>
</comment>
<dbReference type="Pfam" id="PF07603">
    <property type="entry name" value="Lcl_C"/>
    <property type="match status" value="1"/>
</dbReference>
<feature type="domain" description="Lcl C-terminal" evidence="2">
    <location>
        <begin position="425"/>
        <end position="589"/>
    </location>
</feature>
<dbReference type="EMBL" id="ARZY01000002">
    <property type="protein sequence ID" value="EWH11990.1"/>
    <property type="molecule type" value="Genomic_DNA"/>
</dbReference>
<protein>
    <recommendedName>
        <fullName evidence="2">Lcl C-terminal domain-containing protein</fullName>
    </recommendedName>
</protein>
<dbReference type="InterPro" id="IPR035986">
    <property type="entry name" value="PKD_dom_sf"/>
</dbReference>
<name>W7R2W9_9ALTE</name>
<evidence type="ECO:0000313" key="3">
    <source>
        <dbReference type="EMBL" id="EWH11990.1"/>
    </source>
</evidence>
<dbReference type="eggNOG" id="COG5492">
    <property type="taxonomic scope" value="Bacteria"/>
</dbReference>
<gene>
    <name evidence="3" type="ORF">DS2_02363</name>
</gene>